<dbReference type="RefSeq" id="WP_263337393.1">
    <property type="nucleotide sequence ID" value="NZ_JAGSYH010000004.1"/>
</dbReference>
<comment type="caution">
    <text evidence="1">The sequence shown here is derived from an EMBL/GenBank/DDBJ whole genome shotgun (WGS) entry which is preliminary data.</text>
</comment>
<accession>A0ABW1EBT3</accession>
<gene>
    <name evidence="1" type="ORF">ACFPT7_05665</name>
</gene>
<evidence type="ECO:0000313" key="2">
    <source>
        <dbReference type="Proteomes" id="UP001596091"/>
    </source>
</evidence>
<dbReference type="EMBL" id="JBHSPH010000002">
    <property type="protein sequence ID" value="MFC5861771.1"/>
    <property type="molecule type" value="Genomic_DNA"/>
</dbReference>
<name>A0ABW1EBT3_9BACT</name>
<organism evidence="1 2">
    <name type="scientific">Acidicapsa dinghuensis</name>
    <dbReference type="NCBI Taxonomy" id="2218256"/>
    <lineage>
        <taxon>Bacteria</taxon>
        <taxon>Pseudomonadati</taxon>
        <taxon>Acidobacteriota</taxon>
        <taxon>Terriglobia</taxon>
        <taxon>Terriglobales</taxon>
        <taxon>Acidobacteriaceae</taxon>
        <taxon>Acidicapsa</taxon>
    </lineage>
</organism>
<keyword evidence="2" id="KW-1185">Reference proteome</keyword>
<dbReference type="Proteomes" id="UP001596091">
    <property type="component" value="Unassembled WGS sequence"/>
</dbReference>
<proteinExistence type="predicted"/>
<evidence type="ECO:0000313" key="1">
    <source>
        <dbReference type="EMBL" id="MFC5861771.1"/>
    </source>
</evidence>
<sequence>MSSYEVTRASVELSRQEDPAPTLLERTLDWLEQNDELVSGGSTDGRYGEMRSDDSNDLAKALASVERQTKELLTNTKGDKIKGATAVIEFLQSNANHSSALICVTCE</sequence>
<reference evidence="2" key="1">
    <citation type="journal article" date="2019" name="Int. J. Syst. Evol. Microbiol.">
        <title>The Global Catalogue of Microorganisms (GCM) 10K type strain sequencing project: providing services to taxonomists for standard genome sequencing and annotation.</title>
        <authorList>
            <consortium name="The Broad Institute Genomics Platform"/>
            <consortium name="The Broad Institute Genome Sequencing Center for Infectious Disease"/>
            <person name="Wu L."/>
            <person name="Ma J."/>
        </authorList>
    </citation>
    <scope>NUCLEOTIDE SEQUENCE [LARGE SCALE GENOMIC DNA]</scope>
    <source>
        <strain evidence="2">JCM 4087</strain>
    </source>
</reference>
<protein>
    <submittedName>
        <fullName evidence="1">Uncharacterized protein</fullName>
    </submittedName>
</protein>